<evidence type="ECO:0000256" key="3">
    <source>
        <dbReference type="ARBA" id="ARBA00037467"/>
    </source>
</evidence>
<dbReference type="InterPro" id="IPR036997">
    <property type="entry name" value="PA28_C_sf"/>
</dbReference>
<evidence type="ECO:0000256" key="2">
    <source>
        <dbReference type="ARBA" id="ARBA00022942"/>
    </source>
</evidence>
<dbReference type="InterPro" id="IPR009077">
    <property type="entry name" value="Proteasome_activ_PA28"/>
</dbReference>
<dbReference type="FunFam" id="1.20.120.180:FF:000002">
    <property type="entry name" value="Proteasome activator complex subunit 1"/>
    <property type="match status" value="1"/>
</dbReference>
<dbReference type="InterPro" id="IPR003185">
    <property type="entry name" value="Proteasome_activ_PA28_N"/>
</dbReference>
<keyword evidence="4" id="KW-1185">Reference proteome</keyword>
<reference evidence="5" key="2">
    <citation type="submission" date="2023-11" db="UniProtKB">
        <authorList>
            <consortium name="WormBaseParasite"/>
        </authorList>
    </citation>
    <scope>IDENTIFICATION</scope>
</reference>
<name>A0A183WRK2_TRIRE</name>
<dbReference type="Gene3D" id="1.20.120.180">
    <property type="entry name" value="Proteasome activator pa28, C-terminal domain"/>
    <property type="match status" value="1"/>
</dbReference>
<evidence type="ECO:0000313" key="4">
    <source>
        <dbReference type="Proteomes" id="UP000050795"/>
    </source>
</evidence>
<dbReference type="PANTHER" id="PTHR10660:SF2">
    <property type="entry name" value="LD45860P"/>
    <property type="match status" value="1"/>
</dbReference>
<sequence length="229" mass="26649">MSIVIADYLRAHFTREAEERLNNIIPTKIRELDDLLKDPMFDLSTGLKRIRLCTDDTIAKLTIKLNNNTNDSIKSPIQFSIISNELMENIYFVVRPFILNLIDDSQILRMWLQMNIPKIEDGNNFGVSVQEEVLLETNKAEIDANAMLDFYGDYLMYRAKIASKVCKWPTIIDYHKALSDADEGAFIRLRINVRDIRNYYGRLYDIYQKNGAKIRAPRNESPGQINIMY</sequence>
<dbReference type="InterPro" id="IPR003186">
    <property type="entry name" value="PA28_C"/>
</dbReference>
<dbReference type="Pfam" id="PF02252">
    <property type="entry name" value="PA28_C"/>
    <property type="match status" value="1"/>
</dbReference>
<dbReference type="AlphaFoldDB" id="A0A183WRK2"/>
<dbReference type="GO" id="GO:0005654">
    <property type="term" value="C:nucleoplasm"/>
    <property type="evidence" value="ECO:0007669"/>
    <property type="project" value="TreeGrafter"/>
</dbReference>
<dbReference type="GO" id="GO:2000045">
    <property type="term" value="P:regulation of G1/S transition of mitotic cell cycle"/>
    <property type="evidence" value="ECO:0007669"/>
    <property type="project" value="TreeGrafter"/>
</dbReference>
<dbReference type="PANTHER" id="PTHR10660">
    <property type="entry name" value="PROTEASOME REGULATOR PA28"/>
    <property type="match status" value="1"/>
</dbReference>
<dbReference type="GO" id="GO:0005737">
    <property type="term" value="C:cytoplasm"/>
    <property type="evidence" value="ECO:0007669"/>
    <property type="project" value="TreeGrafter"/>
</dbReference>
<comment type="similarity">
    <text evidence="1">Belongs to the PA28 family.</text>
</comment>
<keyword evidence="2" id="KW-0647">Proteasome</keyword>
<organism evidence="4 5">
    <name type="scientific">Trichobilharzia regenti</name>
    <name type="common">Nasal bird schistosome</name>
    <dbReference type="NCBI Taxonomy" id="157069"/>
    <lineage>
        <taxon>Eukaryota</taxon>
        <taxon>Metazoa</taxon>
        <taxon>Spiralia</taxon>
        <taxon>Lophotrochozoa</taxon>
        <taxon>Platyhelminthes</taxon>
        <taxon>Trematoda</taxon>
        <taxon>Digenea</taxon>
        <taxon>Strigeidida</taxon>
        <taxon>Schistosomatoidea</taxon>
        <taxon>Schistosomatidae</taxon>
        <taxon>Trichobilharzia</taxon>
    </lineage>
</organism>
<dbReference type="WBParaSite" id="TREG1_35240.1">
    <property type="protein sequence ID" value="TREG1_35240.1"/>
    <property type="gene ID" value="TREG1_35240"/>
</dbReference>
<accession>A0A183WRK2</accession>
<comment type="function">
    <text evidence="3">Implicated in immunoproteasome assembly and required for efficient antigen processing. The PA28 activator complex enhances the generation of class I binding peptides by altering the cleavage pattern of the proteasome.</text>
</comment>
<dbReference type="OrthoDB" id="6591885at2759"/>
<dbReference type="Pfam" id="PF02251">
    <property type="entry name" value="PA28_N"/>
    <property type="match status" value="1"/>
</dbReference>
<dbReference type="GO" id="GO:0008537">
    <property type="term" value="C:proteasome activator complex"/>
    <property type="evidence" value="ECO:0007669"/>
    <property type="project" value="InterPro"/>
</dbReference>
<dbReference type="GO" id="GO:0061133">
    <property type="term" value="F:endopeptidase activator activity"/>
    <property type="evidence" value="ECO:0007669"/>
    <property type="project" value="TreeGrafter"/>
</dbReference>
<proteinExistence type="inferred from homology"/>
<dbReference type="GO" id="GO:0061136">
    <property type="term" value="P:regulation of proteasomal protein catabolic process"/>
    <property type="evidence" value="ECO:0007669"/>
    <property type="project" value="TreeGrafter"/>
</dbReference>
<dbReference type="InterPro" id="IPR036252">
    <property type="entry name" value="Proteasome_activ_sf"/>
</dbReference>
<reference evidence="4" key="1">
    <citation type="submission" date="2022-06" db="EMBL/GenBank/DDBJ databases">
        <authorList>
            <person name="Berger JAMES D."/>
            <person name="Berger JAMES D."/>
        </authorList>
    </citation>
    <scope>NUCLEOTIDE SEQUENCE [LARGE SCALE GENOMIC DNA]</scope>
</reference>
<protein>
    <submittedName>
        <fullName evidence="5">PA28_beta domain-containing protein</fullName>
    </submittedName>
</protein>
<evidence type="ECO:0000256" key="1">
    <source>
        <dbReference type="ARBA" id="ARBA00005883"/>
    </source>
</evidence>
<dbReference type="Proteomes" id="UP000050795">
    <property type="component" value="Unassembled WGS sequence"/>
</dbReference>
<dbReference type="InterPro" id="IPR036996">
    <property type="entry name" value="PA28_N_sf"/>
</dbReference>
<dbReference type="SUPFAM" id="SSF47216">
    <property type="entry name" value="Proteasome activator"/>
    <property type="match status" value="1"/>
</dbReference>
<dbReference type="Gene3D" id="1.20.5.120">
    <property type="entry name" value="Proteasome activator pa28, N-terminal domain"/>
    <property type="match status" value="1"/>
</dbReference>
<evidence type="ECO:0000313" key="5">
    <source>
        <dbReference type="WBParaSite" id="TREG1_35240.1"/>
    </source>
</evidence>